<accession>A0A2N6QQA6</accession>
<sequence>MVFKQAVGFLKHVSSRPYMWCFLLFSFLALSAKMTIKSLLQNAEIEKMNRQLHCIHRLPNKKNVRLLKNALHCEGKLHAFFLL</sequence>
<proteinExistence type="predicted"/>
<evidence type="ECO:0000313" key="3">
    <source>
        <dbReference type="Proteomes" id="UP000235564"/>
    </source>
</evidence>
<organism evidence="2 3">
    <name type="scientific">Hoylesella buccalis</name>
    <dbReference type="NCBI Taxonomy" id="28127"/>
    <lineage>
        <taxon>Bacteria</taxon>
        <taxon>Pseudomonadati</taxon>
        <taxon>Bacteroidota</taxon>
        <taxon>Bacteroidia</taxon>
        <taxon>Bacteroidales</taxon>
        <taxon>Prevotellaceae</taxon>
        <taxon>Hoylesella</taxon>
    </lineage>
</organism>
<dbReference type="Proteomes" id="UP000235564">
    <property type="component" value="Unassembled WGS sequence"/>
</dbReference>
<comment type="caution">
    <text evidence="2">The sequence shown here is derived from an EMBL/GenBank/DDBJ whole genome shotgun (WGS) entry which is preliminary data.</text>
</comment>
<dbReference type="AlphaFoldDB" id="A0A2N6QQA6"/>
<feature type="transmembrane region" description="Helical" evidence="1">
    <location>
        <begin position="17"/>
        <end position="40"/>
    </location>
</feature>
<gene>
    <name evidence="2" type="ORF">CJ231_08455</name>
</gene>
<keyword evidence="1" id="KW-0472">Membrane</keyword>
<name>A0A2N6QQA6_9BACT</name>
<protein>
    <submittedName>
        <fullName evidence="2">Uncharacterized protein</fullName>
    </submittedName>
</protein>
<evidence type="ECO:0000256" key="1">
    <source>
        <dbReference type="SAM" id="Phobius"/>
    </source>
</evidence>
<reference evidence="2 3" key="1">
    <citation type="submission" date="2017-09" db="EMBL/GenBank/DDBJ databases">
        <title>Bacterial strain isolated from the female urinary microbiota.</title>
        <authorList>
            <person name="Thomas-White K."/>
            <person name="Kumar N."/>
            <person name="Forster S."/>
            <person name="Putonti C."/>
            <person name="Lawley T."/>
            <person name="Wolfe A.J."/>
        </authorList>
    </citation>
    <scope>NUCLEOTIDE SEQUENCE [LARGE SCALE GENOMIC DNA]</scope>
    <source>
        <strain evidence="2 3">UMB0536</strain>
    </source>
</reference>
<dbReference type="EMBL" id="PNGJ01000006">
    <property type="protein sequence ID" value="PMC23916.1"/>
    <property type="molecule type" value="Genomic_DNA"/>
</dbReference>
<evidence type="ECO:0000313" key="2">
    <source>
        <dbReference type="EMBL" id="PMC23916.1"/>
    </source>
</evidence>
<keyword evidence="1" id="KW-1133">Transmembrane helix</keyword>
<keyword evidence="1" id="KW-0812">Transmembrane</keyword>